<protein>
    <submittedName>
        <fullName evidence="1">Uncharacterized protein</fullName>
    </submittedName>
</protein>
<dbReference type="AlphaFoldDB" id="A0A8T3AYW7"/>
<organism evidence="1 2">
    <name type="scientific">Dendrobium nobile</name>
    <name type="common">Orchid</name>
    <dbReference type="NCBI Taxonomy" id="94219"/>
    <lineage>
        <taxon>Eukaryota</taxon>
        <taxon>Viridiplantae</taxon>
        <taxon>Streptophyta</taxon>
        <taxon>Embryophyta</taxon>
        <taxon>Tracheophyta</taxon>
        <taxon>Spermatophyta</taxon>
        <taxon>Magnoliopsida</taxon>
        <taxon>Liliopsida</taxon>
        <taxon>Asparagales</taxon>
        <taxon>Orchidaceae</taxon>
        <taxon>Epidendroideae</taxon>
        <taxon>Malaxideae</taxon>
        <taxon>Dendrobiinae</taxon>
        <taxon>Dendrobium</taxon>
    </lineage>
</organism>
<sequence>MNNNDFIFFFKETQFEEHLQQKIGRFHIKQLNFVNSEWIRNFFLSKDRILVFKKYRKCLCQPAQKF</sequence>
<proteinExistence type="predicted"/>
<accession>A0A8T3AYW7</accession>
<comment type="caution">
    <text evidence="1">The sequence shown here is derived from an EMBL/GenBank/DDBJ whole genome shotgun (WGS) entry which is preliminary data.</text>
</comment>
<dbReference type="Proteomes" id="UP000829196">
    <property type="component" value="Unassembled WGS sequence"/>
</dbReference>
<reference evidence="1" key="1">
    <citation type="journal article" date="2022" name="Front. Genet.">
        <title>Chromosome-Scale Assembly of the Dendrobium nobile Genome Provides Insights Into the Molecular Mechanism of the Biosynthesis of the Medicinal Active Ingredient of Dendrobium.</title>
        <authorList>
            <person name="Xu Q."/>
            <person name="Niu S.-C."/>
            <person name="Li K.-L."/>
            <person name="Zheng P.-J."/>
            <person name="Zhang X.-J."/>
            <person name="Jia Y."/>
            <person name="Liu Y."/>
            <person name="Niu Y.-X."/>
            <person name="Yu L.-H."/>
            <person name="Chen D.-F."/>
            <person name="Zhang G.-Q."/>
        </authorList>
    </citation>
    <scope>NUCLEOTIDE SEQUENCE</scope>
    <source>
        <tissue evidence="1">Leaf</tissue>
    </source>
</reference>
<gene>
    <name evidence="1" type="ORF">KFK09_016514</name>
</gene>
<evidence type="ECO:0000313" key="2">
    <source>
        <dbReference type="Proteomes" id="UP000829196"/>
    </source>
</evidence>
<dbReference type="EMBL" id="JAGYWB010000012">
    <property type="protein sequence ID" value="KAI0501569.1"/>
    <property type="molecule type" value="Genomic_DNA"/>
</dbReference>
<evidence type="ECO:0000313" key="1">
    <source>
        <dbReference type="EMBL" id="KAI0501569.1"/>
    </source>
</evidence>
<name>A0A8T3AYW7_DENNO</name>
<keyword evidence="2" id="KW-1185">Reference proteome</keyword>